<dbReference type="PANTHER" id="PTHR43335:SF4">
    <property type="entry name" value="ABC TRANSPORTER, ATP-BINDING PROTEIN"/>
    <property type="match status" value="1"/>
</dbReference>
<dbReference type="InterPro" id="IPR017871">
    <property type="entry name" value="ABC_transporter-like_CS"/>
</dbReference>
<dbReference type="InterPro" id="IPR003439">
    <property type="entry name" value="ABC_transporter-like_ATP-bd"/>
</dbReference>
<sequence length="955" mass="99285">MRSPLSAAPVRRALATRRRRIVAGSAATVLLAAAVLWAARPGEAGFRTEPAMISVRSGPTGDEPVDLDTTFYLPDGASADRRVPAVLLAHGFGGTKESVRSDAEELAGQGYAVLTWTARGFGRSGGQIHLDSPEHEVRDAERLLDWLAARPEVRTDAAGDPRVGVVGGSYGGGLALLLAAQDKRVDAIVPMITWNDLSRAFLPESTGGPATSGVFKKGWAGLFFGGGNAGSDPAGFSGGSAAQPEDAPTSAGPPSPAPGAGPGTGPGRAPSGAADPSCGRFAADVCAAYLRIAASGRGDQAAVDLLRRSSPAGVLDRIKAPTLLVQGEADTLFPLAEADANARGIAAAGTPVRVAWFTGGHDGGDGPRNDSDRVKYLTVQWLDHYVKGEGAAPGDDFTYSRIAGFDALDRGLVATGYRTTDYPGLGGDARREVAVTGPAQPIANPPNGNPAAISSVPFAGAFGSLLGRVAGDVPGQHARFESAPLPEAVDVAGSPTVTLRAASATGEAVLFVKLYDVDPQGAATLPNGLVAPVRLTGLPAQIEAAKPVTVTLPAIVRRVEAGHRLRVVVATSDQAYTTPVEPAIYTVAAGDGPLVLPTVAGVPIPTTATVWRWVLAGLLAAIAVGLVAVVLIARRRHRRQDSSVHPEYAGTPLAVRQLRKEYADGFVAVSNVDFEVHPGQVVGLLGPNGAGKTTTLRVLMGLTQPTAGEIYVFGRRLVPGSSVLSRIGALVEGPGFLPHLSGLENLKAYWRATGRPWADAHFDEALEIAGLGDSVHRRTRKYSHGMRQRLAIAQAMLGLPELLVLDEPTDGLDPPQIAEMRRVLQRYATEGRAVLVSSHLLAEVEQTCTHAVVVNKGRIVASGPVEEIVGESPSVLFDVTDPEAARDVLGRLAGVRVLPDAEGQLVVDTNGTARSEVVAELVRAGIGVDRVVPRRRLEDAFLALVGENSRGSGDR</sequence>
<keyword evidence="5" id="KW-0067">ATP-binding</keyword>
<feature type="domain" description="ABC transporter" evidence="8">
    <location>
        <begin position="653"/>
        <end position="881"/>
    </location>
</feature>
<dbReference type="InterPro" id="IPR003593">
    <property type="entry name" value="AAA+_ATPase"/>
</dbReference>
<dbReference type="PROSITE" id="PS00211">
    <property type="entry name" value="ABC_TRANSPORTER_1"/>
    <property type="match status" value="1"/>
</dbReference>
<dbReference type="Pfam" id="PF00005">
    <property type="entry name" value="ABC_tran"/>
    <property type="match status" value="1"/>
</dbReference>
<feature type="region of interest" description="Disordered" evidence="6">
    <location>
        <begin position="234"/>
        <end position="275"/>
    </location>
</feature>
<keyword evidence="7" id="KW-1133">Transmembrane helix</keyword>
<evidence type="ECO:0000256" key="3">
    <source>
        <dbReference type="ARBA" id="ARBA00022741"/>
    </source>
</evidence>
<gene>
    <name evidence="9" type="ORF">HZU44_26365</name>
</gene>
<dbReference type="SUPFAM" id="SSF53474">
    <property type="entry name" value="alpha/beta-Hydrolases"/>
    <property type="match status" value="1"/>
</dbReference>
<feature type="transmembrane region" description="Helical" evidence="7">
    <location>
        <begin position="610"/>
        <end position="633"/>
    </location>
</feature>
<dbReference type="GO" id="GO:0005524">
    <property type="term" value="F:ATP binding"/>
    <property type="evidence" value="ECO:0007669"/>
    <property type="project" value="UniProtKB-KW"/>
</dbReference>
<comment type="similarity">
    <text evidence="1">Belongs to the ABC transporter superfamily.</text>
</comment>
<dbReference type="InterPro" id="IPR029058">
    <property type="entry name" value="AB_hydrolase_fold"/>
</dbReference>
<dbReference type="Gene3D" id="3.40.50.300">
    <property type="entry name" value="P-loop containing nucleotide triphosphate hydrolases"/>
    <property type="match status" value="1"/>
</dbReference>
<evidence type="ECO:0000256" key="2">
    <source>
        <dbReference type="ARBA" id="ARBA00022448"/>
    </source>
</evidence>
<dbReference type="InterPro" id="IPR013736">
    <property type="entry name" value="Xaa-Pro_dipept_C"/>
</dbReference>
<dbReference type="InterPro" id="IPR000383">
    <property type="entry name" value="Xaa-Pro-like_dom"/>
</dbReference>
<protein>
    <submittedName>
        <fullName evidence="9">Alpha/beta fold hydrolase</fullName>
    </submittedName>
</protein>
<reference evidence="9" key="1">
    <citation type="submission" date="2020-08" db="EMBL/GenBank/DDBJ databases">
        <title>A bifunctional nitrone conjugated secondary metabolite targeting the ribosome.</title>
        <authorList>
            <person name="Limbrick E.M."/>
            <person name="Graf M."/>
            <person name="Derewacz D.K."/>
            <person name="Nguyen F."/>
            <person name="Spraggins J.M."/>
            <person name="Wieland M."/>
            <person name="Ynigez-Gutierrez A.E."/>
            <person name="Reisman B.J."/>
            <person name="Zinshteyn B."/>
            <person name="McCulloch K."/>
            <person name="Iverson T.M."/>
            <person name="Green R."/>
            <person name="Wilson D.N."/>
            <person name="Bachmann B.O."/>
        </authorList>
    </citation>
    <scope>NUCLEOTIDE SEQUENCE</scope>
    <source>
        <strain evidence="9">Africana</strain>
    </source>
</reference>
<proteinExistence type="inferred from homology"/>
<organism evidence="9">
    <name type="scientific">Micromonospora carbonacea</name>
    <dbReference type="NCBI Taxonomy" id="47853"/>
    <lineage>
        <taxon>Bacteria</taxon>
        <taxon>Bacillati</taxon>
        <taxon>Actinomycetota</taxon>
        <taxon>Actinomycetes</taxon>
        <taxon>Micromonosporales</taxon>
        <taxon>Micromonosporaceae</taxon>
        <taxon>Micromonospora</taxon>
    </lineage>
</organism>
<evidence type="ECO:0000259" key="8">
    <source>
        <dbReference type="PROSITE" id="PS50893"/>
    </source>
</evidence>
<keyword evidence="7" id="KW-0472">Membrane</keyword>
<dbReference type="InterPro" id="IPR027417">
    <property type="entry name" value="P-loop_NTPase"/>
</dbReference>
<evidence type="ECO:0000256" key="7">
    <source>
        <dbReference type="SAM" id="Phobius"/>
    </source>
</evidence>
<dbReference type="Pfam" id="PF02129">
    <property type="entry name" value="Peptidase_S15"/>
    <property type="match status" value="1"/>
</dbReference>
<evidence type="ECO:0000256" key="1">
    <source>
        <dbReference type="ARBA" id="ARBA00005417"/>
    </source>
</evidence>
<keyword evidence="7" id="KW-0812">Transmembrane</keyword>
<name>A0A7D6C5D7_9ACTN</name>
<accession>A0A7D6C5D7</accession>
<evidence type="ECO:0000256" key="5">
    <source>
        <dbReference type="ARBA" id="ARBA00022840"/>
    </source>
</evidence>
<dbReference type="GO" id="GO:0008239">
    <property type="term" value="F:dipeptidyl-peptidase activity"/>
    <property type="evidence" value="ECO:0007669"/>
    <property type="project" value="InterPro"/>
</dbReference>
<dbReference type="Gene3D" id="3.40.50.1820">
    <property type="entry name" value="alpha/beta hydrolase"/>
    <property type="match status" value="2"/>
</dbReference>
<keyword evidence="4 9" id="KW-0378">Hydrolase</keyword>
<dbReference type="SUPFAM" id="SSF52540">
    <property type="entry name" value="P-loop containing nucleoside triphosphate hydrolases"/>
    <property type="match status" value="1"/>
</dbReference>
<evidence type="ECO:0000313" key="9">
    <source>
        <dbReference type="EMBL" id="QLJ98204.1"/>
    </source>
</evidence>
<evidence type="ECO:0000256" key="4">
    <source>
        <dbReference type="ARBA" id="ARBA00022801"/>
    </source>
</evidence>
<dbReference type="SUPFAM" id="SSF49785">
    <property type="entry name" value="Galactose-binding domain-like"/>
    <property type="match status" value="1"/>
</dbReference>
<dbReference type="InterPro" id="IPR008979">
    <property type="entry name" value="Galactose-bd-like_sf"/>
</dbReference>
<dbReference type="PROSITE" id="PS50893">
    <property type="entry name" value="ABC_TRANSPORTER_2"/>
    <property type="match status" value="1"/>
</dbReference>
<dbReference type="SMART" id="SM00382">
    <property type="entry name" value="AAA"/>
    <property type="match status" value="1"/>
</dbReference>
<dbReference type="Gene3D" id="2.60.120.260">
    <property type="entry name" value="Galactose-binding domain-like"/>
    <property type="match status" value="1"/>
</dbReference>
<dbReference type="AlphaFoldDB" id="A0A7D6C5D7"/>
<dbReference type="PANTHER" id="PTHR43335">
    <property type="entry name" value="ABC TRANSPORTER, ATP-BINDING PROTEIN"/>
    <property type="match status" value="1"/>
</dbReference>
<keyword evidence="3" id="KW-0547">Nucleotide-binding</keyword>
<dbReference type="Pfam" id="PF08530">
    <property type="entry name" value="PepX_C"/>
    <property type="match status" value="1"/>
</dbReference>
<keyword evidence="2" id="KW-0813">Transport</keyword>
<dbReference type="GO" id="GO:0016887">
    <property type="term" value="F:ATP hydrolysis activity"/>
    <property type="evidence" value="ECO:0007669"/>
    <property type="project" value="InterPro"/>
</dbReference>
<dbReference type="SMART" id="SM00939">
    <property type="entry name" value="PepX_C"/>
    <property type="match status" value="1"/>
</dbReference>
<dbReference type="EMBL" id="CP058905">
    <property type="protein sequence ID" value="QLJ98204.1"/>
    <property type="molecule type" value="Genomic_DNA"/>
</dbReference>
<evidence type="ECO:0000256" key="6">
    <source>
        <dbReference type="SAM" id="MobiDB-lite"/>
    </source>
</evidence>